<evidence type="ECO:0000256" key="1">
    <source>
        <dbReference type="ARBA" id="ARBA00022987"/>
    </source>
</evidence>
<dbReference type="Pfam" id="PF00226">
    <property type="entry name" value="DnaJ"/>
    <property type="match status" value="1"/>
</dbReference>
<name>A0A2T4TYT9_9BACT</name>
<keyword evidence="6" id="KW-1185">Reference proteome</keyword>
<evidence type="ECO:0000313" key="5">
    <source>
        <dbReference type="EMBL" id="PTL36261.1"/>
    </source>
</evidence>
<dbReference type="GO" id="GO:0031412">
    <property type="term" value="P:gas vesicle organization"/>
    <property type="evidence" value="ECO:0007669"/>
    <property type="project" value="InterPro"/>
</dbReference>
<dbReference type="Proteomes" id="UP000241436">
    <property type="component" value="Unassembled WGS sequence"/>
</dbReference>
<feature type="domain" description="J" evidence="4">
    <location>
        <begin position="261"/>
        <end position="322"/>
    </location>
</feature>
<gene>
    <name evidence="5" type="ORF">CLG94_06290</name>
</gene>
<evidence type="ECO:0000256" key="3">
    <source>
        <dbReference type="ARBA" id="ARBA00035643"/>
    </source>
</evidence>
<reference evidence="5 6" key="1">
    <citation type="submission" date="2017-09" db="EMBL/GenBank/DDBJ databases">
        <title>Bloom of a denitrifying methanotroph, Candidatus Methylomirabilis limnetica, in a deep stratified lake.</title>
        <authorList>
            <person name="Graf J.S."/>
            <person name="Marchant H.K."/>
            <person name="Tienken D."/>
            <person name="Hach P.F."/>
            <person name="Brand A."/>
            <person name="Schubert C.J."/>
            <person name="Kuypers M.M."/>
            <person name="Milucka J."/>
        </authorList>
    </citation>
    <scope>NUCLEOTIDE SEQUENCE [LARGE SCALE GENOMIC DNA]</scope>
    <source>
        <strain evidence="5 6">Zug</strain>
    </source>
</reference>
<accession>A0A2T4TYT9</accession>
<comment type="caution">
    <text evidence="5">The sequence shown here is derived from an EMBL/GenBank/DDBJ whole genome shotgun (WGS) entry which is preliminary data.</text>
</comment>
<dbReference type="PRINTS" id="PR00625">
    <property type="entry name" value="JDOMAIN"/>
</dbReference>
<evidence type="ECO:0000313" key="6">
    <source>
        <dbReference type="Proteomes" id="UP000241436"/>
    </source>
</evidence>
<dbReference type="CDD" id="cd06257">
    <property type="entry name" value="DnaJ"/>
    <property type="match status" value="1"/>
</dbReference>
<proteinExistence type="inferred from homology"/>
<dbReference type="GO" id="GO:0031411">
    <property type="term" value="C:gas vesicle"/>
    <property type="evidence" value="ECO:0007669"/>
    <property type="project" value="UniProtKB-SubCell"/>
</dbReference>
<dbReference type="SUPFAM" id="SSF46565">
    <property type="entry name" value="Chaperone J-domain"/>
    <property type="match status" value="1"/>
</dbReference>
<sequence length="350" mass="39107">MIIMEALHLYCVLGNGVQVDSGLIGLDGRQVSDVCHRGLTALVSLTPIRAYKSMKKEEVIPYLFTHQVVLEQVMKRQTVVPVKFGTMARDEARVRKILESGYPQLTAALEAMEGKIELNLVAQWRDLISVLRQIGEEPEIRQNRAAIADRSPQETTEERIRVGQMVKVRLDQRREALGAEIALALKPLAHGLCPHALLDDRMILNTAFLVDRDREGEVGKALERLNNRYDNAIDFRCVGPLPPYSFATVEVRSFEFEEIDSARRLLELGEQATLQDAKEAYRRLVQQCHPDLISDGGKVGQKANGAFEAVTRAYRLLGEYSQVGSSFRAPDVLDTVAVKLFQLSQEPAGA</sequence>
<reference evidence="6" key="2">
    <citation type="journal article" date="2018" name="Environ. Microbiol.">
        <title>Bloom of a denitrifying methanotroph, 'Candidatus Methylomirabilis limnetica', in a deep stratified lake.</title>
        <authorList>
            <person name="Graf J.S."/>
            <person name="Mayr M.J."/>
            <person name="Marchant H.K."/>
            <person name="Tienken D."/>
            <person name="Hach P.F."/>
            <person name="Brand A."/>
            <person name="Schubert C.J."/>
            <person name="Kuypers M.M."/>
            <person name="Milucka J."/>
        </authorList>
    </citation>
    <scope>NUCLEOTIDE SEQUENCE [LARGE SCALE GENOMIC DNA]</scope>
    <source>
        <strain evidence="6">Zug</strain>
    </source>
</reference>
<dbReference type="PANTHER" id="PTHR36852:SF1">
    <property type="entry name" value="PROTEIN GVPL 2"/>
    <property type="match status" value="1"/>
</dbReference>
<dbReference type="Gene3D" id="1.10.287.110">
    <property type="entry name" value="DnaJ domain"/>
    <property type="match status" value="1"/>
</dbReference>
<dbReference type="InterPro" id="IPR009430">
    <property type="entry name" value="GvpL/GvpF"/>
</dbReference>
<comment type="similarity">
    <text evidence="3">Belongs to the gas vesicle GvpF/GvpL family.</text>
</comment>
<dbReference type="SMART" id="SM00271">
    <property type="entry name" value="DnaJ"/>
    <property type="match status" value="1"/>
</dbReference>
<protein>
    <recommendedName>
        <fullName evidence="4">J domain-containing protein</fullName>
    </recommendedName>
</protein>
<evidence type="ECO:0000259" key="4">
    <source>
        <dbReference type="PROSITE" id="PS50076"/>
    </source>
</evidence>
<dbReference type="InterPro" id="IPR036869">
    <property type="entry name" value="J_dom_sf"/>
</dbReference>
<dbReference type="EMBL" id="NVQC01000017">
    <property type="protein sequence ID" value="PTL36261.1"/>
    <property type="molecule type" value="Genomic_DNA"/>
</dbReference>
<dbReference type="PANTHER" id="PTHR36852">
    <property type="entry name" value="PROTEIN GVPL 2"/>
    <property type="match status" value="1"/>
</dbReference>
<organism evidence="5 6">
    <name type="scientific">Candidatus Methylomirabilis limnetica</name>
    <dbReference type="NCBI Taxonomy" id="2033718"/>
    <lineage>
        <taxon>Bacteria</taxon>
        <taxon>Candidatus Methylomirabilota</taxon>
        <taxon>Candidatus Methylomirabilia</taxon>
        <taxon>Candidatus Methylomirabilales</taxon>
        <taxon>Candidatus Methylomirabilaceae</taxon>
        <taxon>Candidatus Methylomirabilis</taxon>
    </lineage>
</organism>
<dbReference type="PROSITE" id="PS50076">
    <property type="entry name" value="DNAJ_2"/>
    <property type="match status" value="1"/>
</dbReference>
<dbReference type="AlphaFoldDB" id="A0A2T4TYT9"/>
<dbReference type="InterPro" id="IPR001623">
    <property type="entry name" value="DnaJ_domain"/>
</dbReference>
<comment type="subcellular location">
    <subcellularLocation>
        <location evidence="2">Gas vesicle</location>
    </subcellularLocation>
</comment>
<keyword evidence="1" id="KW-0304">Gas vesicle</keyword>
<dbReference type="Pfam" id="PF06386">
    <property type="entry name" value="GvpL_GvpF"/>
    <property type="match status" value="1"/>
</dbReference>
<evidence type="ECO:0000256" key="2">
    <source>
        <dbReference type="ARBA" id="ARBA00035108"/>
    </source>
</evidence>